<feature type="transmembrane region" description="Helical" evidence="11">
    <location>
        <begin position="129"/>
        <end position="149"/>
    </location>
</feature>
<name>A0A4Q9N3X6_9APHY</name>
<evidence type="ECO:0000256" key="2">
    <source>
        <dbReference type="ARBA" id="ARBA00004590"/>
    </source>
</evidence>
<dbReference type="GO" id="GO:0004577">
    <property type="term" value="F:N-acetylglucosaminyldiphosphodolichol N-acetylglucosaminyltransferase activity"/>
    <property type="evidence" value="ECO:0007669"/>
    <property type="project" value="TreeGrafter"/>
</dbReference>
<dbReference type="OrthoDB" id="17098at2759"/>
<keyword evidence="12" id="KW-0808">Transferase</keyword>
<accession>A0A4Q9N3X6</accession>
<feature type="transmembrane region" description="Helical" evidence="11">
    <location>
        <begin position="6"/>
        <end position="26"/>
    </location>
</feature>
<dbReference type="GO" id="GO:0006488">
    <property type="term" value="P:dolichol-linked oligosaccharide biosynthetic process"/>
    <property type="evidence" value="ECO:0007669"/>
    <property type="project" value="InterPro"/>
</dbReference>
<dbReference type="InterPro" id="IPR013969">
    <property type="entry name" value="Oligosacch_biosynth_Alg14"/>
</dbReference>
<dbReference type="Proteomes" id="UP000292957">
    <property type="component" value="Unassembled WGS sequence"/>
</dbReference>
<evidence type="ECO:0000256" key="5">
    <source>
        <dbReference type="ARBA" id="ARBA00017467"/>
    </source>
</evidence>
<comment type="caution">
    <text evidence="11">Lacks conserved residue(s) required for the propagation of feature annotation.</text>
</comment>
<comment type="subunit">
    <text evidence="4 11">Heterodimer with ALG13 to form a functional enzyme.</text>
</comment>
<keyword evidence="9 11" id="KW-0472">Membrane</keyword>
<dbReference type="PANTHER" id="PTHR12154">
    <property type="entry name" value="GLYCOSYL TRANSFERASE-RELATED"/>
    <property type="match status" value="1"/>
</dbReference>
<evidence type="ECO:0000256" key="7">
    <source>
        <dbReference type="ARBA" id="ARBA00022824"/>
    </source>
</evidence>
<comment type="similarity">
    <text evidence="3 11">Belongs to the ALG14 family.</text>
</comment>
<keyword evidence="7 11" id="KW-0256">Endoplasmic reticulum</keyword>
<dbReference type="Gene3D" id="3.40.50.2000">
    <property type="entry name" value="Glycogen Phosphorylase B"/>
    <property type="match status" value="1"/>
</dbReference>
<keyword evidence="6 11" id="KW-0812">Transmembrane</keyword>
<dbReference type="Pfam" id="PF08660">
    <property type="entry name" value="Alg14"/>
    <property type="match status" value="1"/>
</dbReference>
<dbReference type="GO" id="GO:0031965">
    <property type="term" value="C:nuclear membrane"/>
    <property type="evidence" value="ECO:0007669"/>
    <property type="project" value="UniProtKB-SubCell"/>
</dbReference>
<organism evidence="12">
    <name type="scientific">Dichomitus squalens</name>
    <dbReference type="NCBI Taxonomy" id="114155"/>
    <lineage>
        <taxon>Eukaryota</taxon>
        <taxon>Fungi</taxon>
        <taxon>Dikarya</taxon>
        <taxon>Basidiomycota</taxon>
        <taxon>Agaricomycotina</taxon>
        <taxon>Agaricomycetes</taxon>
        <taxon>Polyporales</taxon>
        <taxon>Polyporaceae</taxon>
        <taxon>Dichomitus</taxon>
    </lineage>
</organism>
<dbReference type="EMBL" id="ML143390">
    <property type="protein sequence ID" value="TBU33912.1"/>
    <property type="molecule type" value="Genomic_DNA"/>
</dbReference>
<dbReference type="PANTHER" id="PTHR12154:SF4">
    <property type="entry name" value="UDP-N-ACETYLGLUCOSAMINE TRANSFERASE SUBUNIT ALG14 HOMOLOG"/>
    <property type="match status" value="1"/>
</dbReference>
<dbReference type="GO" id="GO:0043541">
    <property type="term" value="C:UDP-N-acetylglucosamine transferase complex"/>
    <property type="evidence" value="ECO:0007669"/>
    <property type="project" value="TreeGrafter"/>
</dbReference>
<evidence type="ECO:0000256" key="3">
    <source>
        <dbReference type="ARBA" id="ARBA00009731"/>
    </source>
</evidence>
<comment type="subcellular location">
    <subcellularLocation>
        <location evidence="1 11">Endoplasmic reticulum membrane</location>
        <topology evidence="1 11">Single-pass membrane protein</topology>
    </subcellularLocation>
    <subcellularLocation>
        <location evidence="2">Nucleus membrane</location>
        <topology evidence="2">Single-pass membrane protein</topology>
    </subcellularLocation>
</comment>
<proteinExistence type="inferred from homology"/>
<feature type="transmembrane region" description="Helical" evidence="11">
    <location>
        <begin position="161"/>
        <end position="179"/>
    </location>
</feature>
<reference evidence="12" key="1">
    <citation type="submission" date="2019-01" db="EMBL/GenBank/DDBJ databases">
        <title>Draft genome sequences of three monokaryotic isolates of the white-rot basidiomycete fungus Dichomitus squalens.</title>
        <authorList>
            <consortium name="DOE Joint Genome Institute"/>
            <person name="Lopez S.C."/>
            <person name="Andreopoulos B."/>
            <person name="Pangilinan J."/>
            <person name="Lipzen A."/>
            <person name="Riley R."/>
            <person name="Ahrendt S."/>
            <person name="Ng V."/>
            <person name="Barry K."/>
            <person name="Daum C."/>
            <person name="Grigoriev I.V."/>
            <person name="Hilden K.S."/>
            <person name="Makela M.R."/>
            <person name="de Vries R.P."/>
        </authorList>
    </citation>
    <scope>NUCLEOTIDE SEQUENCE [LARGE SCALE GENOMIC DNA]</scope>
    <source>
        <strain evidence="12">OM18370.1</strain>
    </source>
</reference>
<evidence type="ECO:0000256" key="11">
    <source>
        <dbReference type="RuleBase" id="RU362127"/>
    </source>
</evidence>
<evidence type="ECO:0000256" key="4">
    <source>
        <dbReference type="ARBA" id="ARBA00011335"/>
    </source>
</evidence>
<keyword evidence="8 11" id="KW-1133">Transmembrane helix</keyword>
<comment type="function">
    <text evidence="11">Involved in protein N-glycosylation. Essential for the second step of the dolichol-linked oligosaccharide pathway. Anchors the catalytic subunit ALG13 to the ER.</text>
</comment>
<sequence>MDTLGFLTLISVLIAALTLLRLYAVLPSTKSAKPSGRHEDSDVCSFAVFLGSGGHTSEALRLLSALDFNRYIPRTYIISEGDTLSMHKAMDLERAKSTEASQSTPSTSGSDAPCSFVVIPRARRVHQSFLTAPFSAVFSLAASIWHLTASPLFSGPPAPDVLLLNGPGTCFVLCIAAYLSRFLGLKSPKLIYVESFARVRHLSLSGKLLRPLVDRFIVQWPDLLQDGKRGECRGWLV</sequence>
<evidence type="ECO:0000313" key="12">
    <source>
        <dbReference type="EMBL" id="TBU33912.1"/>
    </source>
</evidence>
<gene>
    <name evidence="11" type="primary">ALG14</name>
    <name evidence="12" type="ORF">BD311DRAFT_748222</name>
</gene>
<evidence type="ECO:0000256" key="1">
    <source>
        <dbReference type="ARBA" id="ARBA00004389"/>
    </source>
</evidence>
<dbReference type="AlphaFoldDB" id="A0A4Q9N3X6"/>
<evidence type="ECO:0000256" key="6">
    <source>
        <dbReference type="ARBA" id="ARBA00022692"/>
    </source>
</evidence>
<evidence type="ECO:0000256" key="9">
    <source>
        <dbReference type="ARBA" id="ARBA00023136"/>
    </source>
</evidence>
<evidence type="ECO:0000256" key="8">
    <source>
        <dbReference type="ARBA" id="ARBA00022989"/>
    </source>
</evidence>
<evidence type="ECO:0000256" key="10">
    <source>
        <dbReference type="ARBA" id="ARBA00032062"/>
    </source>
</evidence>
<protein>
    <recommendedName>
        <fullName evidence="5 11">UDP-N-acetylglucosamine transferase subunit ALG14</fullName>
    </recommendedName>
    <alternativeName>
        <fullName evidence="10 11">Asparagine-linked glycosylation protein 14</fullName>
    </alternativeName>
</protein>